<dbReference type="InterPro" id="IPR037175">
    <property type="entry name" value="KFase_sf"/>
</dbReference>
<organism evidence="2 3">
    <name type="scientific">SAR86 cluster bacterium</name>
    <dbReference type="NCBI Taxonomy" id="2030880"/>
    <lineage>
        <taxon>Bacteria</taxon>
        <taxon>Pseudomonadati</taxon>
        <taxon>Pseudomonadota</taxon>
        <taxon>Gammaproteobacteria</taxon>
        <taxon>SAR86 cluster</taxon>
    </lineage>
</organism>
<dbReference type="PANTHER" id="PTHR34861">
    <property type="match status" value="1"/>
</dbReference>
<dbReference type="SUPFAM" id="SSF102198">
    <property type="entry name" value="Putative cyclase"/>
    <property type="match status" value="1"/>
</dbReference>
<reference evidence="3" key="1">
    <citation type="submission" date="2017-08" db="EMBL/GenBank/DDBJ databases">
        <title>A dynamic microbial community with high functional redundancy inhabits the cold, oxic subseafloor aquifer.</title>
        <authorList>
            <person name="Tully B.J."/>
            <person name="Wheat C.G."/>
            <person name="Glazer B.T."/>
            <person name="Huber J.A."/>
        </authorList>
    </citation>
    <scope>NUCLEOTIDE SEQUENCE [LARGE SCALE GENOMIC DNA]</scope>
</reference>
<dbReference type="EMBL" id="NVUL01000015">
    <property type="protein sequence ID" value="PCI79699.1"/>
    <property type="molecule type" value="Genomic_DNA"/>
</dbReference>
<dbReference type="InterPro" id="IPR007325">
    <property type="entry name" value="KFase/CYL"/>
</dbReference>
<dbReference type="GO" id="GO:0019441">
    <property type="term" value="P:L-tryptophan catabolic process to kynurenine"/>
    <property type="evidence" value="ECO:0007669"/>
    <property type="project" value="InterPro"/>
</dbReference>
<proteinExistence type="predicted"/>
<sequence>MRNAFKSRKSLARIGSVCVAMFALSATHAQPFQAHPSTQEDSIKVTLETLAGWEQELSNWGRWGPDDQRGTLNLITAEKTKQAASLVQSGETVTLQHFVTTEPPAIDSAAFGPTEHWMSRLDPVTGEPTFALDEIQFSLHDGMLSHLDALCHYRTEIDGEYIIFNGYPQNLTATGCEDLAIDRMGTSYVTRGILVDIPLMRGVEWLDPSTPIYVEDLLAWEEFAGVTISSGDALFVRTGRWAMRDAEGPWQYGQAGAGLHASVLPFLRERDVAILIGDAVNDVQPSGVEGINRPIHQLTQVNLGLPIVDNGYMKDVAETAARLQRWEFMTSIQINPIKGGTASPFNALATF</sequence>
<gene>
    <name evidence="2" type="ORF">COB20_04365</name>
</gene>
<evidence type="ECO:0000256" key="1">
    <source>
        <dbReference type="SAM" id="SignalP"/>
    </source>
</evidence>
<feature type="signal peptide" evidence="1">
    <location>
        <begin position="1"/>
        <end position="29"/>
    </location>
</feature>
<accession>A0A2A4XC34</accession>
<comment type="caution">
    <text evidence="2">The sequence shown here is derived from an EMBL/GenBank/DDBJ whole genome shotgun (WGS) entry which is preliminary data.</text>
</comment>
<dbReference type="GO" id="GO:0004061">
    <property type="term" value="F:arylformamidase activity"/>
    <property type="evidence" value="ECO:0007669"/>
    <property type="project" value="InterPro"/>
</dbReference>
<protein>
    <submittedName>
        <fullName evidence="2">Cyclase</fullName>
    </submittedName>
</protein>
<dbReference type="Pfam" id="PF04199">
    <property type="entry name" value="Cyclase"/>
    <property type="match status" value="1"/>
</dbReference>
<dbReference type="Proteomes" id="UP000218767">
    <property type="component" value="Unassembled WGS sequence"/>
</dbReference>
<feature type="chain" id="PRO_5013059995" evidence="1">
    <location>
        <begin position="30"/>
        <end position="351"/>
    </location>
</feature>
<evidence type="ECO:0000313" key="3">
    <source>
        <dbReference type="Proteomes" id="UP000218767"/>
    </source>
</evidence>
<keyword evidence="1" id="KW-0732">Signal</keyword>
<dbReference type="AlphaFoldDB" id="A0A2A4XC34"/>
<dbReference type="Gene3D" id="3.50.30.50">
    <property type="entry name" value="Putative cyclase"/>
    <property type="match status" value="1"/>
</dbReference>
<name>A0A2A4XC34_9GAMM</name>
<evidence type="ECO:0000313" key="2">
    <source>
        <dbReference type="EMBL" id="PCI79699.1"/>
    </source>
</evidence>
<dbReference type="PANTHER" id="PTHR34861:SF10">
    <property type="entry name" value="CYCLASE"/>
    <property type="match status" value="1"/>
</dbReference>